<dbReference type="PANTHER" id="PTHR30385:SF4">
    <property type="entry name" value="RNA POLYMERASE SIGMA-E FACTOR"/>
    <property type="match status" value="1"/>
</dbReference>
<dbReference type="Pfam" id="PF04539">
    <property type="entry name" value="Sigma70_r3"/>
    <property type="match status" value="1"/>
</dbReference>
<dbReference type="GO" id="GO:0003677">
    <property type="term" value="F:DNA binding"/>
    <property type="evidence" value="ECO:0007669"/>
    <property type="project" value="UniProtKB-KW"/>
</dbReference>
<proteinExistence type="predicted"/>
<dbReference type="NCBIfam" id="TIGR02937">
    <property type="entry name" value="sigma70-ECF"/>
    <property type="match status" value="1"/>
</dbReference>
<dbReference type="Gene3D" id="1.20.120.1810">
    <property type="match status" value="1"/>
</dbReference>
<dbReference type="InterPro" id="IPR000943">
    <property type="entry name" value="RNA_pol_sigma70"/>
</dbReference>
<dbReference type="InterPro" id="IPR013324">
    <property type="entry name" value="RNA_pol_sigma_r3/r4-like"/>
</dbReference>
<gene>
    <name evidence="6" type="ordered locus">Cyan7425_3949</name>
</gene>
<dbReference type="eggNOG" id="COG1191">
    <property type="taxonomic scope" value="Bacteria"/>
</dbReference>
<keyword evidence="1" id="KW-0805">Transcription regulation</keyword>
<dbReference type="AlphaFoldDB" id="B8HUR3"/>
<dbReference type="SUPFAM" id="SSF88946">
    <property type="entry name" value="Sigma2 domain of RNA polymerase sigma factors"/>
    <property type="match status" value="1"/>
</dbReference>
<dbReference type="InterPro" id="IPR007624">
    <property type="entry name" value="RNA_pol_sigma70_r3"/>
</dbReference>
<dbReference type="EMBL" id="CP001344">
    <property type="protein sequence ID" value="ACL46265.1"/>
    <property type="molecule type" value="Genomic_DNA"/>
</dbReference>
<accession>B8HUR3</accession>
<evidence type="ECO:0000256" key="4">
    <source>
        <dbReference type="ARBA" id="ARBA00023163"/>
    </source>
</evidence>
<evidence type="ECO:0000259" key="5">
    <source>
        <dbReference type="PROSITE" id="PS00715"/>
    </source>
</evidence>
<keyword evidence="3" id="KW-0238">DNA-binding</keyword>
<dbReference type="InterPro" id="IPR007630">
    <property type="entry name" value="RNA_pol_sigma70_r4"/>
</dbReference>
<organism evidence="6">
    <name type="scientific">Cyanothece sp. (strain PCC 7425 / ATCC 29141)</name>
    <dbReference type="NCBI Taxonomy" id="395961"/>
    <lineage>
        <taxon>Bacteria</taxon>
        <taxon>Bacillati</taxon>
        <taxon>Cyanobacteriota</taxon>
        <taxon>Cyanophyceae</taxon>
        <taxon>Gomontiellales</taxon>
        <taxon>Cyanothecaceae</taxon>
        <taxon>Cyanothece</taxon>
    </lineage>
</organism>
<dbReference type="CDD" id="cd06171">
    <property type="entry name" value="Sigma70_r4"/>
    <property type="match status" value="1"/>
</dbReference>
<dbReference type="NCBIfam" id="NF005644">
    <property type="entry name" value="PRK07408.1"/>
    <property type="match status" value="1"/>
</dbReference>
<evidence type="ECO:0000256" key="1">
    <source>
        <dbReference type="ARBA" id="ARBA00023015"/>
    </source>
</evidence>
<dbReference type="KEGG" id="cyn:Cyan7425_3949"/>
<dbReference type="InterPro" id="IPR013325">
    <property type="entry name" value="RNA_pol_sigma_r2"/>
</dbReference>
<dbReference type="Gene3D" id="1.10.10.10">
    <property type="entry name" value="Winged helix-like DNA-binding domain superfamily/Winged helix DNA-binding domain"/>
    <property type="match status" value="2"/>
</dbReference>
<dbReference type="STRING" id="395961.Cyan7425_3949"/>
<dbReference type="HOGENOM" id="CLU_014793_8_5_3"/>
<dbReference type="Pfam" id="PF04542">
    <property type="entry name" value="Sigma70_r2"/>
    <property type="match status" value="1"/>
</dbReference>
<evidence type="ECO:0000256" key="3">
    <source>
        <dbReference type="ARBA" id="ARBA00023125"/>
    </source>
</evidence>
<dbReference type="InterPro" id="IPR007627">
    <property type="entry name" value="RNA_pol_sigma70_r2"/>
</dbReference>
<dbReference type="Pfam" id="PF04545">
    <property type="entry name" value="Sigma70_r4"/>
    <property type="match status" value="1"/>
</dbReference>
<dbReference type="InterPro" id="IPR014284">
    <property type="entry name" value="RNA_pol_sigma-70_dom"/>
</dbReference>
<protein>
    <submittedName>
        <fullName evidence="6">RNA polymerase, sigma 28 subunit, FliA/WhiG subfamily</fullName>
    </submittedName>
</protein>
<reference evidence="6" key="1">
    <citation type="submission" date="2009-01" db="EMBL/GenBank/DDBJ databases">
        <title>Complete sequence of chromosome Cyanothece sp. PCC 7425.</title>
        <authorList>
            <consortium name="US DOE Joint Genome Institute"/>
            <person name="Lucas S."/>
            <person name="Copeland A."/>
            <person name="Lapidus A."/>
            <person name="Glavina del Rio T."/>
            <person name="Dalin E."/>
            <person name="Tice H."/>
            <person name="Bruce D."/>
            <person name="Goodwin L."/>
            <person name="Pitluck S."/>
            <person name="Sims D."/>
            <person name="Meineke L."/>
            <person name="Brettin T."/>
            <person name="Detter J.C."/>
            <person name="Han C."/>
            <person name="Larimer F."/>
            <person name="Land M."/>
            <person name="Hauser L."/>
            <person name="Kyrpides N."/>
            <person name="Ovchinnikova G."/>
            <person name="Liberton M."/>
            <person name="Stoeckel J."/>
            <person name="Banerjee A."/>
            <person name="Singh A."/>
            <person name="Page L."/>
            <person name="Sato H."/>
            <person name="Zhao L."/>
            <person name="Sherman L."/>
            <person name="Pakrasi H."/>
            <person name="Richardson P."/>
        </authorList>
    </citation>
    <scope>NUCLEOTIDE SEQUENCE</scope>
    <source>
        <strain evidence="6">PCC 7425</strain>
    </source>
</reference>
<feature type="domain" description="RNA polymerase sigma-70" evidence="5">
    <location>
        <begin position="61"/>
        <end position="74"/>
    </location>
</feature>
<name>B8HUR3_CYAP4</name>
<keyword evidence="4" id="KW-0804">Transcription</keyword>
<evidence type="ECO:0000313" key="6">
    <source>
        <dbReference type="EMBL" id="ACL46265.1"/>
    </source>
</evidence>
<evidence type="ECO:0000256" key="2">
    <source>
        <dbReference type="ARBA" id="ARBA00023082"/>
    </source>
</evidence>
<dbReference type="PROSITE" id="PS00715">
    <property type="entry name" value="SIGMA70_1"/>
    <property type="match status" value="1"/>
</dbReference>
<dbReference type="GO" id="GO:0016987">
    <property type="term" value="F:sigma factor activity"/>
    <property type="evidence" value="ECO:0007669"/>
    <property type="project" value="UniProtKB-KW"/>
</dbReference>
<sequence>MPTAMPTKVMEDVKNTTLQLLQAYQKNPAPSLRNRLVQMNLGLVRKEAHRWLSYSTETYEDLVQVGSLGLIRAIERFDITKGHAFSSFAMPYIRGEIQHYLRDKSPQVRIPRRWQVLQKQASLVAQELREQLHRVPTDDEMALALGIGLQEWQQVKLSSYNRSPLSLDAPVGEDDFGSTCLGEMVPDQRYRSFQLAQEDRLRLQQALQTLESRTCEILEFVFLHDLTQKETAELLGISAVTVSRQVKKGLIALRKLMSNPED</sequence>
<dbReference type="InterPro" id="IPR036388">
    <property type="entry name" value="WH-like_DNA-bd_sf"/>
</dbReference>
<dbReference type="PANTHER" id="PTHR30385">
    <property type="entry name" value="SIGMA FACTOR F FLAGELLAR"/>
    <property type="match status" value="1"/>
</dbReference>
<dbReference type="GO" id="GO:0006352">
    <property type="term" value="P:DNA-templated transcription initiation"/>
    <property type="evidence" value="ECO:0007669"/>
    <property type="project" value="InterPro"/>
</dbReference>
<keyword evidence="2" id="KW-0731">Sigma factor</keyword>
<dbReference type="SUPFAM" id="SSF88659">
    <property type="entry name" value="Sigma3 and sigma4 domains of RNA polymerase sigma factors"/>
    <property type="match status" value="2"/>
</dbReference>